<keyword evidence="3" id="KW-1185">Reference proteome</keyword>
<dbReference type="Proteomes" id="UP000193467">
    <property type="component" value="Unassembled WGS sequence"/>
</dbReference>
<evidence type="ECO:0000313" key="3">
    <source>
        <dbReference type="Proteomes" id="UP000193467"/>
    </source>
</evidence>
<feature type="region of interest" description="Disordered" evidence="1">
    <location>
        <begin position="564"/>
        <end position="592"/>
    </location>
</feature>
<name>A0A1Y2FZJ1_9BASI</name>
<dbReference type="Gene3D" id="2.160.20.10">
    <property type="entry name" value="Single-stranded right-handed beta-helix, Pectin lyase-like"/>
    <property type="match status" value="1"/>
</dbReference>
<organism evidence="2 3">
    <name type="scientific">Leucosporidium creatinivorum</name>
    <dbReference type="NCBI Taxonomy" id="106004"/>
    <lineage>
        <taxon>Eukaryota</taxon>
        <taxon>Fungi</taxon>
        <taxon>Dikarya</taxon>
        <taxon>Basidiomycota</taxon>
        <taxon>Pucciniomycotina</taxon>
        <taxon>Microbotryomycetes</taxon>
        <taxon>Leucosporidiales</taxon>
        <taxon>Leucosporidium</taxon>
    </lineage>
</organism>
<gene>
    <name evidence="2" type="ORF">BCR35DRAFT_350075</name>
</gene>
<feature type="compositionally biased region" description="Polar residues" evidence="1">
    <location>
        <begin position="606"/>
        <end position="626"/>
    </location>
</feature>
<feature type="region of interest" description="Disordered" evidence="1">
    <location>
        <begin position="735"/>
        <end position="757"/>
    </location>
</feature>
<dbReference type="Gene3D" id="2.90.10.10">
    <property type="entry name" value="Bulb-type lectin domain"/>
    <property type="match status" value="1"/>
</dbReference>
<dbReference type="AlphaFoldDB" id="A0A1Y2FZJ1"/>
<dbReference type="InterPro" id="IPR036426">
    <property type="entry name" value="Bulb-type_lectin_dom_sf"/>
</dbReference>
<protein>
    <recommendedName>
        <fullName evidence="4">Right handed beta helix domain-containing protein</fullName>
    </recommendedName>
</protein>
<feature type="region of interest" description="Disordered" evidence="1">
    <location>
        <begin position="606"/>
        <end position="647"/>
    </location>
</feature>
<dbReference type="InParanoid" id="A0A1Y2FZJ1"/>
<evidence type="ECO:0008006" key="4">
    <source>
        <dbReference type="Google" id="ProtNLM"/>
    </source>
</evidence>
<dbReference type="InterPro" id="IPR011050">
    <property type="entry name" value="Pectin_lyase_fold/virulence"/>
</dbReference>
<dbReference type="EMBL" id="MCGR01000005">
    <property type="protein sequence ID" value="ORY89615.1"/>
    <property type="molecule type" value="Genomic_DNA"/>
</dbReference>
<dbReference type="STRING" id="106004.A0A1Y2FZJ1"/>
<dbReference type="SUPFAM" id="SSF51126">
    <property type="entry name" value="Pectin lyase-like"/>
    <property type="match status" value="1"/>
</dbReference>
<reference evidence="2 3" key="1">
    <citation type="submission" date="2016-07" db="EMBL/GenBank/DDBJ databases">
        <title>Pervasive Adenine N6-methylation of Active Genes in Fungi.</title>
        <authorList>
            <consortium name="DOE Joint Genome Institute"/>
            <person name="Mondo S.J."/>
            <person name="Dannebaum R.O."/>
            <person name="Kuo R.C."/>
            <person name="Labutti K."/>
            <person name="Haridas S."/>
            <person name="Kuo A."/>
            <person name="Salamov A."/>
            <person name="Ahrendt S.R."/>
            <person name="Lipzen A."/>
            <person name="Sullivan W."/>
            <person name="Andreopoulos W.B."/>
            <person name="Clum A."/>
            <person name="Lindquist E."/>
            <person name="Daum C."/>
            <person name="Ramamoorthy G.K."/>
            <person name="Gryganskyi A."/>
            <person name="Culley D."/>
            <person name="Magnuson J.K."/>
            <person name="James T.Y."/>
            <person name="O'Malley M.A."/>
            <person name="Stajich J.E."/>
            <person name="Spatafora J.W."/>
            <person name="Visel A."/>
            <person name="Grigoriev I.V."/>
        </authorList>
    </citation>
    <scope>NUCLEOTIDE SEQUENCE [LARGE SCALE GENOMIC DNA]</scope>
    <source>
        <strain evidence="2 3">62-1032</strain>
    </source>
</reference>
<accession>A0A1Y2FZJ1</accession>
<sequence>MSTHLFHPLPGTPSPDNDNGQAITNIFKEGGPGTTVLLVPKATYVLFTSIDFTHARTTLATDGYPTFESGEQAILETRGEKEAGAVNMFNKAEVALKRVHLRGCRGWGRTKPESKEEEERLRKEGKLGWIEGGGALVWMGGPQSHDAVVEGCRLEDPRGWTAVHVCDWAMRNKVINNLVGPCGQEAGGGPWADGLSIAGVNSLIAGNTVIDATDGAIVVFCAPGSIIANNTIIARGRDVLGAINMVDDFPFDRDFTDTRVVGNTIRSEGAFIRLAIGCGPTCWSPWFEGHTLNHGGSVTNNYFGPGVMGYAIALSGVKEWTVLGNTILEGTRFTGNMERCLGNAPPTPFLKQWADRQRTIDVQLQPGFVNGEASWLIGVDPGAGPKLDYEAGQLTLNSRGESLAGKGGIALRGARWEVSHKGEFLLRESQDPHSVEIGHGKVIWSSGSGSDDAKDPVLDFKEDGILSIRSNGGSGSTSWDPTSYLKPHLDQLASLEPLKKPKNDPAKWASHPSLILSNSSPFLQLRTDEGNLVFATSYEYSHGDNWSMQSGQWIAIAPAALRGYQPSDTDTTSTEPPRQDGPPPIPPRQHHFSSFVKDLSSNLQNFDTSNPAAFFDNMTSHQSEQSGPPPIPPRPDTCPAPSPSTAHKPVFLFLNPQTHQLTLHSSSSPAHPEPEHIHWVVPPEPVDPPADKSWFAMQYDSNAVLYVQRGEEVFVPWASHTGGDRGLKLVLKGEGEDGGPALELVDKDGKKAWSSRG</sequence>
<dbReference type="OrthoDB" id="2587928at2759"/>
<feature type="compositionally biased region" description="Pro residues" evidence="1">
    <location>
        <begin position="627"/>
        <end position="642"/>
    </location>
</feature>
<feature type="compositionally biased region" description="Low complexity" evidence="1">
    <location>
        <begin position="567"/>
        <end position="576"/>
    </location>
</feature>
<evidence type="ECO:0000313" key="2">
    <source>
        <dbReference type="EMBL" id="ORY89615.1"/>
    </source>
</evidence>
<dbReference type="InterPro" id="IPR012334">
    <property type="entry name" value="Pectin_lyas_fold"/>
</dbReference>
<evidence type="ECO:0000256" key="1">
    <source>
        <dbReference type="SAM" id="MobiDB-lite"/>
    </source>
</evidence>
<proteinExistence type="predicted"/>
<comment type="caution">
    <text evidence="2">The sequence shown here is derived from an EMBL/GenBank/DDBJ whole genome shotgun (WGS) entry which is preliminary data.</text>
</comment>